<dbReference type="InterPro" id="IPR013087">
    <property type="entry name" value="Znf_C2H2_type"/>
</dbReference>
<comment type="caution">
    <text evidence="2">The sequence shown here is derived from an EMBL/GenBank/DDBJ whole genome shotgun (WGS) entry which is preliminary data.</text>
</comment>
<proteinExistence type="predicted"/>
<dbReference type="AlphaFoldDB" id="A0A367JHL0"/>
<dbReference type="PROSITE" id="PS00028">
    <property type="entry name" value="ZINC_FINGER_C2H2_1"/>
    <property type="match status" value="2"/>
</dbReference>
<evidence type="ECO:0000313" key="3">
    <source>
        <dbReference type="Proteomes" id="UP000252139"/>
    </source>
</evidence>
<dbReference type="EMBL" id="PJQL01001288">
    <property type="protein sequence ID" value="RCH89438.1"/>
    <property type="molecule type" value="Genomic_DNA"/>
</dbReference>
<protein>
    <recommendedName>
        <fullName evidence="1">C2H2-type domain-containing protein</fullName>
    </recommendedName>
</protein>
<organism evidence="2 3">
    <name type="scientific">Rhizopus azygosporus</name>
    <name type="common">Rhizopus microsporus var. azygosporus</name>
    <dbReference type="NCBI Taxonomy" id="86630"/>
    <lineage>
        <taxon>Eukaryota</taxon>
        <taxon>Fungi</taxon>
        <taxon>Fungi incertae sedis</taxon>
        <taxon>Mucoromycota</taxon>
        <taxon>Mucoromycotina</taxon>
        <taxon>Mucoromycetes</taxon>
        <taxon>Mucorales</taxon>
        <taxon>Mucorineae</taxon>
        <taxon>Rhizopodaceae</taxon>
        <taxon>Rhizopus</taxon>
    </lineage>
</organism>
<evidence type="ECO:0000259" key="1">
    <source>
        <dbReference type="PROSITE" id="PS00028"/>
    </source>
</evidence>
<name>A0A367JHL0_RHIAZ</name>
<reference evidence="2 3" key="1">
    <citation type="journal article" date="2018" name="G3 (Bethesda)">
        <title>Phylogenetic and Phylogenomic Definition of Rhizopus Species.</title>
        <authorList>
            <person name="Gryganskyi A.P."/>
            <person name="Golan J."/>
            <person name="Dolatabadi S."/>
            <person name="Mondo S."/>
            <person name="Robb S."/>
            <person name="Idnurm A."/>
            <person name="Muszewska A."/>
            <person name="Steczkiewicz K."/>
            <person name="Masonjones S."/>
            <person name="Liao H.L."/>
            <person name="Gajdeczka M.T."/>
            <person name="Anike F."/>
            <person name="Vuek A."/>
            <person name="Anishchenko I.M."/>
            <person name="Voigt K."/>
            <person name="de Hoog G.S."/>
            <person name="Smith M.E."/>
            <person name="Heitman J."/>
            <person name="Vilgalys R."/>
            <person name="Stajich J.E."/>
        </authorList>
    </citation>
    <scope>NUCLEOTIDE SEQUENCE [LARGE SCALE GENOMIC DNA]</scope>
    <source>
        <strain evidence="2 3">CBS 357.93</strain>
    </source>
</reference>
<dbReference type="SMART" id="SM00355">
    <property type="entry name" value="ZnF_C2H2"/>
    <property type="match status" value="2"/>
</dbReference>
<accession>A0A367JHL0</accession>
<feature type="domain" description="C2H2-type" evidence="1">
    <location>
        <begin position="18"/>
        <end position="39"/>
    </location>
</feature>
<sequence>MTTQNSISTSSSSIVHPCNLCSEQFDGADKLARHKWRKHVNAVQVIHEGITIVYSKTENEYICPIDKCNRTYKSANGFPSHLNAAHNASLSTVSKLTDDDN</sequence>
<feature type="domain" description="C2H2-type" evidence="1">
    <location>
        <begin position="63"/>
        <end position="86"/>
    </location>
</feature>
<dbReference type="OrthoDB" id="10329901at2759"/>
<gene>
    <name evidence="2" type="ORF">CU097_011924</name>
</gene>
<dbReference type="Proteomes" id="UP000252139">
    <property type="component" value="Unassembled WGS sequence"/>
</dbReference>
<keyword evidence="3" id="KW-1185">Reference proteome</keyword>
<evidence type="ECO:0000313" key="2">
    <source>
        <dbReference type="EMBL" id="RCH89438.1"/>
    </source>
</evidence>
<dbReference type="Gene3D" id="3.30.160.60">
    <property type="entry name" value="Classic Zinc Finger"/>
    <property type="match status" value="1"/>
</dbReference>